<dbReference type="EMBL" id="VJMG01000006">
    <property type="protein sequence ID" value="TRL42292.1"/>
    <property type="molecule type" value="Genomic_DNA"/>
</dbReference>
<dbReference type="InterPro" id="IPR050166">
    <property type="entry name" value="ABC_transporter_ATP-bind"/>
</dbReference>
<sequence>MLDILRLSKIYPNGTRALEAFTLSISKGEVVAIIGGSGCGKSTLLRLLAGLEEASEGTVKLRGRRLHKPDPLVNVVFQEPRLFPWLSVADNVGFGLSHLAADKRKTAVAQVLKRLGLSGFEGRWTKELSGGQAQRVALARAIVTMPSVLLLDEPFSALDAMTREDLQSHLVDLWRDFGSTMVLVTHDIEEAIFMADRVVVMRPFPGRILAEVPIDLPRPRDRMSEGFTMMRRHLSERLVQSLGEQRTAEPA</sequence>
<evidence type="ECO:0000256" key="1">
    <source>
        <dbReference type="ARBA" id="ARBA00005417"/>
    </source>
</evidence>
<dbReference type="Proteomes" id="UP000316801">
    <property type="component" value="Unassembled WGS sequence"/>
</dbReference>
<comment type="caution">
    <text evidence="6">The sequence shown here is derived from an EMBL/GenBank/DDBJ whole genome shotgun (WGS) entry which is preliminary data.</text>
</comment>
<dbReference type="InterPro" id="IPR027417">
    <property type="entry name" value="P-loop_NTPase"/>
</dbReference>
<keyword evidence="3" id="KW-0547">Nucleotide-binding</keyword>
<dbReference type="InterPro" id="IPR003593">
    <property type="entry name" value="AAA+_ATPase"/>
</dbReference>
<dbReference type="PANTHER" id="PTHR42788">
    <property type="entry name" value="TAURINE IMPORT ATP-BINDING PROTEIN-RELATED"/>
    <property type="match status" value="1"/>
</dbReference>
<evidence type="ECO:0000313" key="6">
    <source>
        <dbReference type="EMBL" id="TRL42292.1"/>
    </source>
</evidence>
<dbReference type="PANTHER" id="PTHR42788:SF19">
    <property type="entry name" value="ALIPHATIC SULFONATES IMPORT ATP-BINDING PROTEIN SSUB 2"/>
    <property type="match status" value="1"/>
</dbReference>
<evidence type="ECO:0000256" key="2">
    <source>
        <dbReference type="ARBA" id="ARBA00022448"/>
    </source>
</evidence>
<keyword evidence="2" id="KW-0813">Transport</keyword>
<dbReference type="SUPFAM" id="SSF52540">
    <property type="entry name" value="P-loop containing nucleoside triphosphate hydrolases"/>
    <property type="match status" value="1"/>
</dbReference>
<protein>
    <submittedName>
        <fullName evidence="6">ABC transporter ATP-binding protein</fullName>
    </submittedName>
</protein>
<evidence type="ECO:0000256" key="4">
    <source>
        <dbReference type="ARBA" id="ARBA00022840"/>
    </source>
</evidence>
<dbReference type="InterPro" id="IPR017871">
    <property type="entry name" value="ABC_transporter-like_CS"/>
</dbReference>
<dbReference type="Gene3D" id="3.40.50.300">
    <property type="entry name" value="P-loop containing nucleotide triphosphate hydrolases"/>
    <property type="match status" value="1"/>
</dbReference>
<keyword evidence="7" id="KW-1185">Reference proteome</keyword>
<dbReference type="PROSITE" id="PS00211">
    <property type="entry name" value="ABC_TRANSPORTER_1"/>
    <property type="match status" value="1"/>
</dbReference>
<dbReference type="AlphaFoldDB" id="A0A549TH75"/>
<dbReference type="GO" id="GO:0016887">
    <property type="term" value="F:ATP hydrolysis activity"/>
    <property type="evidence" value="ECO:0007669"/>
    <property type="project" value="InterPro"/>
</dbReference>
<evidence type="ECO:0000259" key="5">
    <source>
        <dbReference type="PROSITE" id="PS50893"/>
    </source>
</evidence>
<proteinExistence type="inferred from homology"/>
<keyword evidence="4 6" id="KW-0067">ATP-binding</keyword>
<evidence type="ECO:0000313" key="7">
    <source>
        <dbReference type="Proteomes" id="UP000316801"/>
    </source>
</evidence>
<dbReference type="SMART" id="SM00382">
    <property type="entry name" value="AAA"/>
    <property type="match status" value="1"/>
</dbReference>
<feature type="domain" description="ABC transporter" evidence="5">
    <location>
        <begin position="2"/>
        <end position="228"/>
    </location>
</feature>
<organism evidence="6 7">
    <name type="scientific">Rhizobium straminoryzae</name>
    <dbReference type="NCBI Taxonomy" id="1387186"/>
    <lineage>
        <taxon>Bacteria</taxon>
        <taxon>Pseudomonadati</taxon>
        <taxon>Pseudomonadota</taxon>
        <taxon>Alphaproteobacteria</taxon>
        <taxon>Hyphomicrobiales</taxon>
        <taxon>Rhizobiaceae</taxon>
        <taxon>Rhizobium/Agrobacterium group</taxon>
        <taxon>Rhizobium</taxon>
    </lineage>
</organism>
<dbReference type="CDD" id="cd03293">
    <property type="entry name" value="ABC_NrtD_SsuB_transporters"/>
    <property type="match status" value="1"/>
</dbReference>
<evidence type="ECO:0000256" key="3">
    <source>
        <dbReference type="ARBA" id="ARBA00022741"/>
    </source>
</evidence>
<gene>
    <name evidence="6" type="ORF">FNA46_02130</name>
</gene>
<dbReference type="Pfam" id="PF00005">
    <property type="entry name" value="ABC_tran"/>
    <property type="match status" value="1"/>
</dbReference>
<comment type="similarity">
    <text evidence="1">Belongs to the ABC transporter superfamily.</text>
</comment>
<dbReference type="PROSITE" id="PS50893">
    <property type="entry name" value="ABC_TRANSPORTER_2"/>
    <property type="match status" value="1"/>
</dbReference>
<dbReference type="InterPro" id="IPR003439">
    <property type="entry name" value="ABC_transporter-like_ATP-bd"/>
</dbReference>
<dbReference type="RefSeq" id="WP_142880697.1">
    <property type="nucleotide sequence ID" value="NZ_VJMG01000006.1"/>
</dbReference>
<reference evidence="6 7" key="1">
    <citation type="submission" date="2019-07" db="EMBL/GenBank/DDBJ databases">
        <title>Ln-dependent methylotrophs.</title>
        <authorList>
            <person name="Tani A."/>
        </authorList>
    </citation>
    <scope>NUCLEOTIDE SEQUENCE [LARGE SCALE GENOMIC DNA]</scope>
    <source>
        <strain evidence="6 7">SM12</strain>
    </source>
</reference>
<dbReference type="GO" id="GO:0005524">
    <property type="term" value="F:ATP binding"/>
    <property type="evidence" value="ECO:0007669"/>
    <property type="project" value="UniProtKB-KW"/>
</dbReference>
<name>A0A549TH75_9HYPH</name>
<accession>A0A549TH75</accession>